<dbReference type="eggNOG" id="COG2197">
    <property type="taxonomic scope" value="Bacteria"/>
</dbReference>
<dbReference type="SUPFAM" id="SSF55874">
    <property type="entry name" value="ATPase domain of HSP90 chaperone/DNA topoisomerase II/histidine kinase"/>
    <property type="match status" value="1"/>
</dbReference>
<dbReference type="AlphaFoldDB" id="B5H146"/>
<sequence>MVQTPLHNRVPVEPTRSATPIFSPIELAISRHGRPGEPLPDADRQWVGRARRIVRARLRHWRAEGVVERAELVVSELVTNAFAHGRGVRVGLRLSRAGAVVRVEVGDGTVVTLPGERPRSTYAEGGRGLDLVAACADAWGLTTDQTRVWCELHVPHDGADR</sequence>
<name>B5H146_STRCL</name>
<dbReference type="Proteomes" id="UP000002357">
    <property type="component" value="Plasmid pSCL4"/>
</dbReference>
<accession>B5H146</accession>
<dbReference type="PANTHER" id="PTHR35526:SF3">
    <property type="entry name" value="ANTI-SIGMA-F FACTOR RSBW"/>
    <property type="match status" value="1"/>
</dbReference>
<dbReference type="InterPro" id="IPR036890">
    <property type="entry name" value="HATPase_C_sf"/>
</dbReference>
<dbReference type="InterPro" id="IPR050267">
    <property type="entry name" value="Anti-sigma-factor_SerPK"/>
</dbReference>
<evidence type="ECO:0000256" key="1">
    <source>
        <dbReference type="ARBA" id="ARBA00022527"/>
    </source>
</evidence>
<keyword evidence="1" id="KW-0723">Serine/threonine-protein kinase</keyword>
<keyword evidence="4" id="KW-1185">Reference proteome</keyword>
<keyword evidence="3" id="KW-0614">Plasmid</keyword>
<proteinExistence type="predicted"/>
<keyword evidence="1" id="KW-0418">Kinase</keyword>
<reference evidence="3 4" key="1">
    <citation type="journal article" date="2010" name="Genome Biol. Evol.">
        <title>The sequence of a 1.8-mb bacterial linear plasmid reveals a rich evolutionary reservoir of secondary metabolic pathways.</title>
        <authorList>
            <person name="Medema M.H."/>
            <person name="Trefzer A."/>
            <person name="Kovalchuk A."/>
            <person name="van den Berg M."/>
            <person name="Mueller U."/>
            <person name="Heijne W."/>
            <person name="Wu L."/>
            <person name="Alam M.T."/>
            <person name="Ronning C.M."/>
            <person name="Nierman W.C."/>
            <person name="Bovenberg R.A.L."/>
            <person name="Breitling R."/>
            <person name="Takano E."/>
        </authorList>
    </citation>
    <scope>NUCLEOTIDE SEQUENCE [LARGE SCALE GENOMIC DNA]</scope>
    <source>
        <strain evidence="4">ATCC 27064 / DSM 738 / JCM 4710 / NBRC 13307 / NCIMB 12785 / NRRL 3585 / VKM Ac-602</strain>
        <plasmid evidence="3">pSCL4</plasmid>
    </source>
</reference>
<feature type="domain" description="Histidine kinase/HSP90-like ATPase" evidence="2">
    <location>
        <begin position="46"/>
        <end position="146"/>
    </location>
</feature>
<evidence type="ECO:0000313" key="3">
    <source>
        <dbReference type="EMBL" id="EFG04644.2"/>
    </source>
</evidence>
<protein>
    <recommendedName>
        <fullName evidence="2">Histidine kinase/HSP90-like ATPase domain-containing protein</fullName>
    </recommendedName>
</protein>
<gene>
    <name evidence="3" type="ORF">SCLAV_p1158</name>
</gene>
<dbReference type="OrthoDB" id="3852691at2"/>
<geneLocation type="plasmid" evidence="3 4">
    <name>pSCL4</name>
</geneLocation>
<dbReference type="Pfam" id="PF13581">
    <property type="entry name" value="HATPase_c_2"/>
    <property type="match status" value="1"/>
</dbReference>
<dbReference type="KEGG" id="sclf:BB341_29870"/>
<dbReference type="EMBL" id="CM000914">
    <property type="protein sequence ID" value="EFG04644.2"/>
    <property type="molecule type" value="Genomic_DNA"/>
</dbReference>
<dbReference type="PANTHER" id="PTHR35526">
    <property type="entry name" value="ANTI-SIGMA-F FACTOR RSBW-RELATED"/>
    <property type="match status" value="1"/>
</dbReference>
<keyword evidence="1" id="KW-0808">Transferase</keyword>
<dbReference type="InterPro" id="IPR003594">
    <property type="entry name" value="HATPase_dom"/>
</dbReference>
<dbReference type="CDD" id="cd16936">
    <property type="entry name" value="HATPase_RsbW-like"/>
    <property type="match status" value="1"/>
</dbReference>
<evidence type="ECO:0000313" key="4">
    <source>
        <dbReference type="Proteomes" id="UP000002357"/>
    </source>
</evidence>
<organism evidence="3 4">
    <name type="scientific">Streptomyces clavuligerus</name>
    <dbReference type="NCBI Taxonomy" id="1901"/>
    <lineage>
        <taxon>Bacteria</taxon>
        <taxon>Bacillati</taxon>
        <taxon>Actinomycetota</taxon>
        <taxon>Actinomycetes</taxon>
        <taxon>Kitasatosporales</taxon>
        <taxon>Streptomycetaceae</taxon>
        <taxon>Streptomyces</taxon>
    </lineage>
</organism>
<dbReference type="GO" id="GO:0004674">
    <property type="term" value="F:protein serine/threonine kinase activity"/>
    <property type="evidence" value="ECO:0007669"/>
    <property type="project" value="UniProtKB-KW"/>
</dbReference>
<evidence type="ECO:0000259" key="2">
    <source>
        <dbReference type="Pfam" id="PF13581"/>
    </source>
</evidence>
<dbReference type="Gene3D" id="3.30.565.10">
    <property type="entry name" value="Histidine kinase-like ATPase, C-terminal domain"/>
    <property type="match status" value="1"/>
</dbReference>